<evidence type="ECO:0000313" key="16">
    <source>
        <dbReference type="Proteomes" id="UP000242699"/>
    </source>
</evidence>
<dbReference type="Pfam" id="PF00271">
    <property type="entry name" value="Helicase_C"/>
    <property type="match status" value="1"/>
</dbReference>
<evidence type="ECO:0000256" key="9">
    <source>
        <dbReference type="ARBA" id="ARBA00023125"/>
    </source>
</evidence>
<evidence type="ECO:0000313" key="15">
    <source>
        <dbReference type="EMBL" id="PSR31556.1"/>
    </source>
</evidence>
<dbReference type="Proteomes" id="UP000242699">
    <property type="component" value="Unassembled WGS sequence"/>
</dbReference>
<evidence type="ECO:0000256" key="10">
    <source>
        <dbReference type="ARBA" id="ARBA00023235"/>
    </source>
</evidence>
<sequence>MRIADVVIDRVIPGLDQAWSYEVPNELSVTVGQRVRVPFGKTQSLGIVSALRENEGFDKELTLKPVLEVVDPYPLLNPWMVELGLWVAQEYLCFPMQAFKAMLPRNIRLKPYTNLAAEEVCSVVGPRPKRGRAGSRRQQLWNLLAERGPMLKRELLASMPEMRTTLRDLIKEGTIAVMRMDKAQIPAGTEPHPSPYVLNEEQARAVEQIWAGPAGSKWLLEGITGSGKTEVYLQLIHKMIHDGSQALVLVPEIALTPQTVMRFQSRFGNHVGLWHSSLTDSERAKTWQAVRKGDLAIVVGVRSAIFLPFGHLGLIVLDEEHEGTYKQEEHPRYHTRDVAFWLADHTGAKVILGSATPSLETAFFARQHLIGWIRLTRRIGSRTLPPVQIVDMREELQEGNHSIFSRALQQELTQALGRHEQAILFLNRRGYASFVMCRDCGHAVQCPRCSVTLTYHQNQDQLMCHYCFFTMDPPKICGHCGSRRIRYFGAGTERVVEEVHKLWADARVLRADRDTLRTRQSYYQLYQDFVEQRADVLVGTQMIAKGMDFPHVSVVGIVAADVALHLPDFRRSERTFQLLVQASGRTGRGERPGKVVVQAYEPEHFAIQSAMSHSYDGFYQQEIEFRKELGYPPYGNLWLLEVADPSEARAQNTVSRIADRIGVLADMGLQILGPAPAPLPKVRGRFRYHILLKGPRNPEIVAILSKIEHEELSCSITVDPYYML</sequence>
<keyword evidence="3 12" id="KW-0479">Metal-binding</keyword>
<keyword evidence="9 12" id="KW-0238">DNA-binding</keyword>
<feature type="domain" description="Helicase ATP-binding" evidence="13">
    <location>
        <begin position="209"/>
        <end position="375"/>
    </location>
</feature>
<name>A0A2T2XAS9_9FIRM</name>
<organism evidence="15 16">
    <name type="scientific">Sulfobacillus benefaciens</name>
    <dbReference type="NCBI Taxonomy" id="453960"/>
    <lineage>
        <taxon>Bacteria</taxon>
        <taxon>Bacillati</taxon>
        <taxon>Bacillota</taxon>
        <taxon>Clostridia</taxon>
        <taxon>Eubacteriales</taxon>
        <taxon>Clostridiales Family XVII. Incertae Sedis</taxon>
        <taxon>Sulfobacillus</taxon>
    </lineage>
</organism>
<evidence type="ECO:0000259" key="14">
    <source>
        <dbReference type="PROSITE" id="PS51194"/>
    </source>
</evidence>
<evidence type="ECO:0000256" key="11">
    <source>
        <dbReference type="ARBA" id="ARBA00048988"/>
    </source>
</evidence>
<dbReference type="InterPro" id="IPR001650">
    <property type="entry name" value="Helicase_C-like"/>
</dbReference>
<dbReference type="GO" id="GO:0006269">
    <property type="term" value="P:DNA replication, synthesis of primer"/>
    <property type="evidence" value="ECO:0007669"/>
    <property type="project" value="UniProtKB-KW"/>
</dbReference>
<dbReference type="GO" id="GO:0006302">
    <property type="term" value="P:double-strand break repair"/>
    <property type="evidence" value="ECO:0007669"/>
    <property type="project" value="InterPro"/>
</dbReference>
<keyword evidence="6 12" id="KW-0347">Helicase</keyword>
<dbReference type="CDD" id="cd18804">
    <property type="entry name" value="SF2_C_priA"/>
    <property type="match status" value="1"/>
</dbReference>
<dbReference type="InterPro" id="IPR041222">
    <property type="entry name" value="PriA_3primeBD"/>
</dbReference>
<feature type="domain" description="Helicase C-terminal" evidence="14">
    <location>
        <begin position="472"/>
        <end position="626"/>
    </location>
</feature>
<dbReference type="GO" id="GO:0008270">
    <property type="term" value="F:zinc ion binding"/>
    <property type="evidence" value="ECO:0007669"/>
    <property type="project" value="UniProtKB-UniRule"/>
</dbReference>
<dbReference type="InterPro" id="IPR042115">
    <property type="entry name" value="PriA_3primeBD_sf"/>
</dbReference>
<keyword evidence="2 12" id="KW-0235">DNA replication</keyword>
<evidence type="ECO:0000256" key="6">
    <source>
        <dbReference type="ARBA" id="ARBA00022806"/>
    </source>
</evidence>
<dbReference type="PROSITE" id="PS51192">
    <property type="entry name" value="HELICASE_ATP_BIND_1"/>
    <property type="match status" value="1"/>
</dbReference>
<dbReference type="GO" id="GO:0043138">
    <property type="term" value="F:3'-5' DNA helicase activity"/>
    <property type="evidence" value="ECO:0007669"/>
    <property type="project" value="UniProtKB-EC"/>
</dbReference>
<evidence type="ECO:0000256" key="2">
    <source>
        <dbReference type="ARBA" id="ARBA00022705"/>
    </source>
</evidence>
<dbReference type="InterPro" id="IPR040498">
    <property type="entry name" value="PriA_CRR"/>
</dbReference>
<keyword evidence="1 12" id="KW-0639">Primosome</keyword>
<comment type="caution">
    <text evidence="15">The sequence shown here is derived from an EMBL/GenBank/DDBJ whole genome shotgun (WGS) entry which is preliminary data.</text>
</comment>
<dbReference type="EC" id="5.6.2.4" evidence="12"/>
<dbReference type="AlphaFoldDB" id="A0A2T2XAS9"/>
<dbReference type="SUPFAM" id="SSF52540">
    <property type="entry name" value="P-loop containing nucleoside triphosphate hydrolases"/>
    <property type="match status" value="2"/>
</dbReference>
<comment type="cofactor">
    <cofactor evidence="12">
        <name>Zn(2+)</name>
        <dbReference type="ChEBI" id="CHEBI:29105"/>
    </cofactor>
    <text evidence="12">Binds 2 zinc ions per subunit.</text>
</comment>
<evidence type="ECO:0000256" key="7">
    <source>
        <dbReference type="ARBA" id="ARBA00022833"/>
    </source>
</evidence>
<gene>
    <name evidence="12 15" type="primary">priA</name>
    <name evidence="15" type="ORF">C7B43_02350</name>
</gene>
<dbReference type="HAMAP" id="MF_00983">
    <property type="entry name" value="PriA"/>
    <property type="match status" value="1"/>
</dbReference>
<dbReference type="GO" id="GO:0005524">
    <property type="term" value="F:ATP binding"/>
    <property type="evidence" value="ECO:0007669"/>
    <property type="project" value="UniProtKB-UniRule"/>
</dbReference>
<dbReference type="EMBL" id="PXYT01000002">
    <property type="protein sequence ID" value="PSR31556.1"/>
    <property type="molecule type" value="Genomic_DNA"/>
</dbReference>
<dbReference type="SMART" id="SM00487">
    <property type="entry name" value="DEXDc"/>
    <property type="match status" value="1"/>
</dbReference>
<protein>
    <recommendedName>
        <fullName evidence="12">Replication restart protein PriA</fullName>
    </recommendedName>
    <alternativeName>
        <fullName evidence="12">ATP-dependent DNA helicase PriA</fullName>
        <ecNumber evidence="12">5.6.2.4</ecNumber>
    </alternativeName>
    <alternativeName>
        <fullName evidence="12">DNA 3'-5' helicase PriA</fullName>
    </alternativeName>
</protein>
<evidence type="ECO:0000259" key="13">
    <source>
        <dbReference type="PROSITE" id="PS51192"/>
    </source>
</evidence>
<dbReference type="PROSITE" id="PS51194">
    <property type="entry name" value="HELICASE_CTER"/>
    <property type="match status" value="1"/>
</dbReference>
<evidence type="ECO:0000256" key="8">
    <source>
        <dbReference type="ARBA" id="ARBA00022840"/>
    </source>
</evidence>
<dbReference type="PANTHER" id="PTHR30580:SF0">
    <property type="entry name" value="PRIMOSOMAL PROTEIN N"/>
    <property type="match status" value="1"/>
</dbReference>
<feature type="binding site" evidence="12">
    <location>
        <position position="437"/>
    </location>
    <ligand>
        <name>Zn(2+)</name>
        <dbReference type="ChEBI" id="CHEBI:29105"/>
        <label>1</label>
    </ligand>
</feature>
<evidence type="ECO:0000256" key="1">
    <source>
        <dbReference type="ARBA" id="ARBA00022515"/>
    </source>
</evidence>
<dbReference type="GO" id="GO:0006270">
    <property type="term" value="P:DNA replication initiation"/>
    <property type="evidence" value="ECO:0007669"/>
    <property type="project" value="TreeGrafter"/>
</dbReference>
<keyword evidence="8 12" id="KW-0067">ATP-binding</keyword>
<feature type="binding site" evidence="12">
    <location>
        <position position="464"/>
    </location>
    <ligand>
        <name>Zn(2+)</name>
        <dbReference type="ChEBI" id="CHEBI:29105"/>
        <label>2</label>
    </ligand>
</feature>
<comment type="catalytic activity">
    <reaction evidence="11 12">
        <text>ATP + H2O = ADP + phosphate + H(+)</text>
        <dbReference type="Rhea" id="RHEA:13065"/>
        <dbReference type="ChEBI" id="CHEBI:15377"/>
        <dbReference type="ChEBI" id="CHEBI:15378"/>
        <dbReference type="ChEBI" id="CHEBI:30616"/>
        <dbReference type="ChEBI" id="CHEBI:43474"/>
        <dbReference type="ChEBI" id="CHEBI:456216"/>
        <dbReference type="EC" id="5.6.2.4"/>
    </reaction>
</comment>
<comment type="function">
    <text evidence="12">Initiates the restart of stalled replication forks, which reloads the replicative helicase on sites other than the origin of replication. Recognizes and binds to abandoned replication forks and remodels them to uncover a helicase loading site. Promotes assembly of the primosome at these replication forks.</text>
</comment>
<feature type="binding site" evidence="12">
    <location>
        <position position="480"/>
    </location>
    <ligand>
        <name>Zn(2+)</name>
        <dbReference type="ChEBI" id="CHEBI:29105"/>
        <label>1</label>
    </ligand>
</feature>
<feature type="binding site" evidence="12">
    <location>
        <position position="467"/>
    </location>
    <ligand>
        <name>Zn(2+)</name>
        <dbReference type="ChEBI" id="CHEBI:29105"/>
        <label>2</label>
    </ligand>
</feature>
<proteinExistence type="inferred from homology"/>
<feature type="binding site" evidence="12">
    <location>
        <position position="477"/>
    </location>
    <ligand>
        <name>Zn(2+)</name>
        <dbReference type="ChEBI" id="CHEBI:29105"/>
        <label>1</label>
    </ligand>
</feature>
<dbReference type="GO" id="GO:0003677">
    <property type="term" value="F:DNA binding"/>
    <property type="evidence" value="ECO:0007669"/>
    <property type="project" value="UniProtKB-UniRule"/>
</dbReference>
<dbReference type="Pfam" id="PF00270">
    <property type="entry name" value="DEAD"/>
    <property type="match status" value="1"/>
</dbReference>
<evidence type="ECO:0000256" key="5">
    <source>
        <dbReference type="ARBA" id="ARBA00022801"/>
    </source>
</evidence>
<dbReference type="InterPro" id="IPR041236">
    <property type="entry name" value="PriA_C"/>
</dbReference>
<dbReference type="Pfam" id="PF18319">
    <property type="entry name" value="Zn_ribbon_PriA"/>
    <property type="match status" value="1"/>
</dbReference>
<dbReference type="InterPro" id="IPR005259">
    <property type="entry name" value="PriA"/>
</dbReference>
<dbReference type="GO" id="GO:0016887">
    <property type="term" value="F:ATP hydrolysis activity"/>
    <property type="evidence" value="ECO:0007669"/>
    <property type="project" value="RHEA"/>
</dbReference>
<feature type="binding site" evidence="12">
    <location>
        <position position="449"/>
    </location>
    <ligand>
        <name>Zn(2+)</name>
        <dbReference type="ChEBI" id="CHEBI:29105"/>
        <label>2</label>
    </ligand>
</feature>
<dbReference type="PANTHER" id="PTHR30580">
    <property type="entry name" value="PRIMOSOMAL PROTEIN N"/>
    <property type="match status" value="1"/>
</dbReference>
<evidence type="ECO:0000256" key="4">
    <source>
        <dbReference type="ARBA" id="ARBA00022741"/>
    </source>
</evidence>
<dbReference type="Gene3D" id="3.40.1440.60">
    <property type="entry name" value="PriA, 3(prime) DNA-binding domain"/>
    <property type="match status" value="1"/>
</dbReference>
<dbReference type="GO" id="GO:0006310">
    <property type="term" value="P:DNA recombination"/>
    <property type="evidence" value="ECO:0007669"/>
    <property type="project" value="InterPro"/>
</dbReference>
<feature type="binding site" evidence="12">
    <location>
        <position position="446"/>
    </location>
    <ligand>
        <name>Zn(2+)</name>
        <dbReference type="ChEBI" id="CHEBI:29105"/>
        <label>2</label>
    </ligand>
</feature>
<dbReference type="Pfam" id="PF18074">
    <property type="entry name" value="PriA_C"/>
    <property type="match status" value="1"/>
</dbReference>
<comment type="catalytic activity">
    <reaction evidence="12">
        <text>Couples ATP hydrolysis with the unwinding of duplex DNA by translocating in the 3'-5' direction.</text>
        <dbReference type="EC" id="5.6.2.4"/>
    </reaction>
</comment>
<keyword evidence="5 12" id="KW-0378">Hydrolase</keyword>
<keyword evidence="4 12" id="KW-0547">Nucleotide-binding</keyword>
<evidence type="ECO:0000256" key="12">
    <source>
        <dbReference type="HAMAP-Rule" id="MF_00983"/>
    </source>
</evidence>
<feature type="binding site" evidence="12">
    <location>
        <position position="440"/>
    </location>
    <ligand>
        <name>Zn(2+)</name>
        <dbReference type="ChEBI" id="CHEBI:29105"/>
        <label>1</label>
    </ligand>
</feature>
<comment type="similarity">
    <text evidence="12">Belongs to the helicase family. PriA subfamily.</text>
</comment>
<dbReference type="CDD" id="cd17929">
    <property type="entry name" value="DEXHc_priA"/>
    <property type="match status" value="1"/>
</dbReference>
<dbReference type="InterPro" id="IPR027417">
    <property type="entry name" value="P-loop_NTPase"/>
</dbReference>
<dbReference type="Gene3D" id="3.40.50.300">
    <property type="entry name" value="P-loop containing nucleotide triphosphate hydrolases"/>
    <property type="match status" value="2"/>
</dbReference>
<dbReference type="GO" id="GO:1990077">
    <property type="term" value="C:primosome complex"/>
    <property type="evidence" value="ECO:0007669"/>
    <property type="project" value="UniProtKB-UniRule"/>
</dbReference>
<dbReference type="SMART" id="SM00490">
    <property type="entry name" value="HELICc"/>
    <property type="match status" value="1"/>
</dbReference>
<evidence type="ECO:0000256" key="3">
    <source>
        <dbReference type="ARBA" id="ARBA00022723"/>
    </source>
</evidence>
<dbReference type="NCBIfam" id="TIGR00595">
    <property type="entry name" value="priA"/>
    <property type="match status" value="1"/>
</dbReference>
<dbReference type="InterPro" id="IPR014001">
    <property type="entry name" value="Helicase_ATP-bd"/>
</dbReference>
<reference evidence="15 16" key="1">
    <citation type="journal article" date="2014" name="BMC Genomics">
        <title>Comparison of environmental and isolate Sulfobacillus genomes reveals diverse carbon, sulfur, nitrogen, and hydrogen metabolisms.</title>
        <authorList>
            <person name="Justice N.B."/>
            <person name="Norman A."/>
            <person name="Brown C.T."/>
            <person name="Singh A."/>
            <person name="Thomas B.C."/>
            <person name="Banfield J.F."/>
        </authorList>
    </citation>
    <scope>NUCLEOTIDE SEQUENCE [LARGE SCALE GENOMIC DNA]</scope>
    <source>
        <strain evidence="15">AMDSBA1</strain>
    </source>
</reference>
<comment type="subunit">
    <text evidence="12">Component of the replication restart primosome.</text>
</comment>
<dbReference type="Pfam" id="PF17764">
    <property type="entry name" value="PriA_3primeBD"/>
    <property type="match status" value="1"/>
</dbReference>
<keyword evidence="7 12" id="KW-0862">Zinc</keyword>
<dbReference type="FunFam" id="3.40.50.300:FF:000489">
    <property type="entry name" value="Primosome assembly protein PriA"/>
    <property type="match status" value="1"/>
</dbReference>
<keyword evidence="10 12" id="KW-0413">Isomerase</keyword>
<dbReference type="InterPro" id="IPR011545">
    <property type="entry name" value="DEAD/DEAH_box_helicase_dom"/>
</dbReference>
<accession>A0A2T2XAS9</accession>